<evidence type="ECO:0000313" key="1">
    <source>
        <dbReference type="EMBL" id="KAF2656085.1"/>
    </source>
</evidence>
<accession>A0A6A6T7W7</accession>
<keyword evidence="2" id="KW-1185">Reference proteome</keyword>
<dbReference type="OrthoDB" id="3758478at2759"/>
<gene>
    <name evidence="1" type="ORF">K491DRAFT_692286</name>
</gene>
<organism evidence="1 2">
    <name type="scientific">Lophiostoma macrostomum CBS 122681</name>
    <dbReference type="NCBI Taxonomy" id="1314788"/>
    <lineage>
        <taxon>Eukaryota</taxon>
        <taxon>Fungi</taxon>
        <taxon>Dikarya</taxon>
        <taxon>Ascomycota</taxon>
        <taxon>Pezizomycotina</taxon>
        <taxon>Dothideomycetes</taxon>
        <taxon>Pleosporomycetidae</taxon>
        <taxon>Pleosporales</taxon>
        <taxon>Lophiostomataceae</taxon>
        <taxon>Lophiostoma</taxon>
    </lineage>
</organism>
<sequence length="176" mass="19307">MSNLSFSASEIRVATAALCAATLSIPAIYYLTSSSSGPQDSTPHMRTFQKLLQAYSTLRPQALAANASADFTHQALPASLEMPTRTLDPWKQHATMIFALFEEFSMVPQPPGDKHSVHFCRETNTVIAHCKMGGKVNGDNENGRKLIQAGLTEWWTECVGMQMIARDSKGSNQLNM</sequence>
<reference evidence="1" key="1">
    <citation type="journal article" date="2020" name="Stud. Mycol.">
        <title>101 Dothideomycetes genomes: a test case for predicting lifestyles and emergence of pathogens.</title>
        <authorList>
            <person name="Haridas S."/>
            <person name="Albert R."/>
            <person name="Binder M."/>
            <person name="Bloem J."/>
            <person name="Labutti K."/>
            <person name="Salamov A."/>
            <person name="Andreopoulos B."/>
            <person name="Baker S."/>
            <person name="Barry K."/>
            <person name="Bills G."/>
            <person name="Bluhm B."/>
            <person name="Cannon C."/>
            <person name="Castanera R."/>
            <person name="Culley D."/>
            <person name="Daum C."/>
            <person name="Ezra D."/>
            <person name="Gonzalez J."/>
            <person name="Henrissat B."/>
            <person name="Kuo A."/>
            <person name="Liang C."/>
            <person name="Lipzen A."/>
            <person name="Lutzoni F."/>
            <person name="Magnuson J."/>
            <person name="Mondo S."/>
            <person name="Nolan M."/>
            <person name="Ohm R."/>
            <person name="Pangilinan J."/>
            <person name="Park H.-J."/>
            <person name="Ramirez L."/>
            <person name="Alfaro M."/>
            <person name="Sun H."/>
            <person name="Tritt A."/>
            <person name="Yoshinaga Y."/>
            <person name="Zwiers L.-H."/>
            <person name="Turgeon B."/>
            <person name="Goodwin S."/>
            <person name="Spatafora J."/>
            <person name="Crous P."/>
            <person name="Grigoriev I."/>
        </authorList>
    </citation>
    <scope>NUCLEOTIDE SEQUENCE</scope>
    <source>
        <strain evidence="1">CBS 122681</strain>
    </source>
</reference>
<evidence type="ECO:0000313" key="2">
    <source>
        <dbReference type="Proteomes" id="UP000799324"/>
    </source>
</evidence>
<dbReference type="EMBL" id="MU004340">
    <property type="protein sequence ID" value="KAF2656085.1"/>
    <property type="molecule type" value="Genomic_DNA"/>
</dbReference>
<name>A0A6A6T7W7_9PLEO</name>
<dbReference type="AlphaFoldDB" id="A0A6A6T7W7"/>
<proteinExistence type="predicted"/>
<dbReference type="Proteomes" id="UP000799324">
    <property type="component" value="Unassembled WGS sequence"/>
</dbReference>
<protein>
    <submittedName>
        <fullName evidence="1">Uncharacterized protein</fullName>
    </submittedName>
</protein>